<gene>
    <name evidence="6" type="ORF">QW060_22750</name>
    <name evidence="7" type="ORF">QW060_23720</name>
    <name evidence="8" type="ORF">QW060_24040</name>
    <name evidence="9" type="ORF">QW060_24220</name>
</gene>
<dbReference type="InterPro" id="IPR015422">
    <property type="entry name" value="PyrdxlP-dep_Trfase_small"/>
</dbReference>
<keyword evidence="6" id="KW-0032">Aminotransferase</keyword>
<dbReference type="InterPro" id="IPR015424">
    <property type="entry name" value="PyrdxlP-dep_Trfase"/>
</dbReference>
<reference evidence="6" key="3">
    <citation type="submission" date="2023-06" db="EMBL/GenBank/DDBJ databases">
        <authorList>
            <person name="Lucena T."/>
            <person name="Sun Q."/>
        </authorList>
    </citation>
    <scope>NUCLEOTIDE SEQUENCE</scope>
    <source>
        <strain evidence="6">CECT 7184</strain>
    </source>
</reference>
<name>A0ABT8D1Q7_9FLAO</name>
<dbReference type="SUPFAM" id="SSF53383">
    <property type="entry name" value="PLP-dependent transferases"/>
    <property type="match status" value="1"/>
</dbReference>
<organism evidence="6 10">
    <name type="scientific">Paenimyroides ceti</name>
    <dbReference type="NCBI Taxonomy" id="395087"/>
    <lineage>
        <taxon>Bacteria</taxon>
        <taxon>Pseudomonadati</taxon>
        <taxon>Bacteroidota</taxon>
        <taxon>Flavobacteriia</taxon>
        <taxon>Flavobacteriales</taxon>
        <taxon>Flavobacteriaceae</taxon>
        <taxon>Paenimyroides</taxon>
    </lineage>
</organism>
<dbReference type="GO" id="GO:0008483">
    <property type="term" value="F:transaminase activity"/>
    <property type="evidence" value="ECO:0007669"/>
    <property type="project" value="UniProtKB-KW"/>
</dbReference>
<dbReference type="Gene3D" id="3.40.640.10">
    <property type="entry name" value="Type I PLP-dependent aspartate aminotransferase-like (Major domain)"/>
    <property type="match status" value="1"/>
</dbReference>
<dbReference type="PANTHER" id="PTHR13693">
    <property type="entry name" value="CLASS II AMINOTRANSFERASE/8-AMINO-7-OXONONANOATE SYNTHASE"/>
    <property type="match status" value="1"/>
</dbReference>
<evidence type="ECO:0000313" key="10">
    <source>
        <dbReference type="Proteomes" id="UP001242368"/>
    </source>
</evidence>
<dbReference type="InterPro" id="IPR004839">
    <property type="entry name" value="Aminotransferase_I/II_large"/>
</dbReference>
<evidence type="ECO:0000256" key="4">
    <source>
        <dbReference type="ARBA" id="ARBA00022898"/>
    </source>
</evidence>
<dbReference type="RefSeq" id="WP_290365223.1">
    <property type="nucleotide sequence ID" value="NZ_JAUFQU010000056.1"/>
</dbReference>
<dbReference type="EMBL" id="JAUFQU010000069">
    <property type="protein sequence ID" value="MDN3709977.1"/>
    <property type="molecule type" value="Genomic_DNA"/>
</dbReference>
<reference evidence="6" key="1">
    <citation type="journal article" date="2014" name="Int. J. Syst. Evol. Microbiol.">
        <title>Complete genome of a new Firmicutes species belonging to the dominant human colonic microbiota ('Ruminococcus bicirculans') reveals two chromosomes and a selective capacity to utilize plant glucans.</title>
        <authorList>
            <consortium name="NISC Comparative Sequencing Program"/>
            <person name="Wegmann U."/>
            <person name="Louis P."/>
            <person name="Goesmann A."/>
            <person name="Henrissat B."/>
            <person name="Duncan S.H."/>
            <person name="Flint H.J."/>
        </authorList>
    </citation>
    <scope>NUCLEOTIDE SEQUENCE</scope>
    <source>
        <strain evidence="6">CECT 7184</strain>
    </source>
</reference>
<dbReference type="EMBL" id="JAUFQU010000056">
    <property type="protein sequence ID" value="MDN3709767.1"/>
    <property type="molecule type" value="Genomic_DNA"/>
</dbReference>
<dbReference type="EMBL" id="JAUFQU010000070">
    <property type="protein sequence ID" value="MDN3710012.1"/>
    <property type="molecule type" value="Genomic_DNA"/>
</dbReference>
<sequence length="385" mass="43670">MSSGLMQFQRRFQNGIMHNNFLYFKEALEERKENGILRILKPKEKGIDFYSNDYLGLATNKEFQDLLLKKILENPELLKGSTGSRLISGNSSVVTEVEDFIAKEHKFESALLFPSGYNANLALFSTLPNRHDTIIVDEKIHRSVHDACKMSYAKKLKFKHNDVEHLELILKGQNGICYVAIESLYSMDGDIAPVKDIVEITKKYKAHLIIDEAHAFGVFGYGLVAQLHLQNSVLATVITYGKALGTHGASILTNEVIKSYLINFAASFIYTTSAHDFLWMSIKEGYNFLEANQHLCVELKKNIKIFRKHNLQSISSENSPVQAILITNNRQLIALKETLFDSGFLTYAVFSPTVKEGTERLRICLHSFNKEEDIITLTNIIKQNI</sequence>
<evidence type="ECO:0000313" key="7">
    <source>
        <dbReference type="EMBL" id="MDN3709914.1"/>
    </source>
</evidence>
<keyword evidence="3" id="KW-0808">Transferase</keyword>
<keyword evidence="10" id="KW-1185">Reference proteome</keyword>
<evidence type="ECO:0000256" key="2">
    <source>
        <dbReference type="ARBA" id="ARBA00010008"/>
    </source>
</evidence>
<evidence type="ECO:0000313" key="8">
    <source>
        <dbReference type="EMBL" id="MDN3709977.1"/>
    </source>
</evidence>
<proteinExistence type="inferred from homology"/>
<reference evidence="10" key="2">
    <citation type="journal article" date="2019" name="Int. J. Syst. Evol. Microbiol.">
        <title>The Global Catalogue of Microorganisms (GCM) 10K type strain sequencing project: providing services to taxonomists for standard genome sequencing and annotation.</title>
        <authorList>
            <consortium name="The Broad Institute Genomics Platform"/>
            <consortium name="The Broad Institute Genome Sequencing Center for Infectious Disease"/>
            <person name="Wu L."/>
            <person name="Ma J."/>
        </authorList>
    </citation>
    <scope>NUCLEOTIDE SEQUENCE [LARGE SCALE GENOMIC DNA]</scope>
    <source>
        <strain evidence="10">CECT 7184</strain>
    </source>
</reference>
<dbReference type="PANTHER" id="PTHR13693:SF77">
    <property type="entry name" value="8-AMINO-7-OXONONANOATE SYNTHASE"/>
    <property type="match status" value="1"/>
</dbReference>
<protein>
    <submittedName>
        <fullName evidence="6">Pyridoxal phosphate-dependent aminotransferase family protein</fullName>
    </submittedName>
</protein>
<evidence type="ECO:0000259" key="5">
    <source>
        <dbReference type="Pfam" id="PF00155"/>
    </source>
</evidence>
<dbReference type="InterPro" id="IPR015421">
    <property type="entry name" value="PyrdxlP-dep_Trfase_major"/>
</dbReference>
<dbReference type="Proteomes" id="UP001242368">
    <property type="component" value="Unassembled WGS sequence"/>
</dbReference>
<feature type="domain" description="Aminotransferase class I/classII large" evidence="5">
    <location>
        <begin position="45"/>
        <end position="366"/>
    </location>
</feature>
<evidence type="ECO:0000256" key="1">
    <source>
        <dbReference type="ARBA" id="ARBA00001933"/>
    </source>
</evidence>
<comment type="similarity">
    <text evidence="2">Belongs to the class-II pyridoxal-phosphate-dependent aminotransferase family. BioF subfamily.</text>
</comment>
<evidence type="ECO:0000313" key="6">
    <source>
        <dbReference type="EMBL" id="MDN3709767.1"/>
    </source>
</evidence>
<comment type="cofactor">
    <cofactor evidence="1">
        <name>pyridoxal 5'-phosphate</name>
        <dbReference type="ChEBI" id="CHEBI:597326"/>
    </cofactor>
</comment>
<dbReference type="Gene3D" id="3.90.1150.10">
    <property type="entry name" value="Aspartate Aminotransferase, domain 1"/>
    <property type="match status" value="1"/>
</dbReference>
<dbReference type="Pfam" id="PF00155">
    <property type="entry name" value="Aminotran_1_2"/>
    <property type="match status" value="1"/>
</dbReference>
<dbReference type="EMBL" id="JAUFQU010000069">
    <property type="protein sequence ID" value="MDN3709914.1"/>
    <property type="molecule type" value="Genomic_DNA"/>
</dbReference>
<comment type="caution">
    <text evidence="6">The sequence shown here is derived from an EMBL/GenBank/DDBJ whole genome shotgun (WGS) entry which is preliminary data.</text>
</comment>
<evidence type="ECO:0000256" key="3">
    <source>
        <dbReference type="ARBA" id="ARBA00022679"/>
    </source>
</evidence>
<keyword evidence="4" id="KW-0663">Pyridoxal phosphate</keyword>
<evidence type="ECO:0000313" key="9">
    <source>
        <dbReference type="EMBL" id="MDN3710012.1"/>
    </source>
</evidence>
<accession>A0ABT8D1Q7</accession>
<dbReference type="InterPro" id="IPR050087">
    <property type="entry name" value="AON_synthase_class-II"/>
</dbReference>